<dbReference type="InterPro" id="IPR011333">
    <property type="entry name" value="SKP1/BTB/POZ_sf"/>
</dbReference>
<dbReference type="EMBL" id="JABEBT010000026">
    <property type="protein sequence ID" value="KAF7636777.1"/>
    <property type="molecule type" value="Genomic_DNA"/>
</dbReference>
<evidence type="ECO:0000313" key="2">
    <source>
        <dbReference type="EMBL" id="KAF7636777.1"/>
    </source>
</evidence>
<name>A0A8S9ZUA7_9BILA</name>
<reference evidence="2" key="1">
    <citation type="journal article" date="2020" name="Ecol. Evol.">
        <title>Genome structure and content of the rice root-knot nematode (Meloidogyne graminicola).</title>
        <authorList>
            <person name="Phan N.T."/>
            <person name="Danchin E.G.J."/>
            <person name="Klopp C."/>
            <person name="Perfus-Barbeoch L."/>
            <person name="Kozlowski D.K."/>
            <person name="Koutsovoulos G.D."/>
            <person name="Lopez-Roques C."/>
            <person name="Bouchez O."/>
            <person name="Zahm M."/>
            <person name="Besnard G."/>
            <person name="Bellafiore S."/>
        </authorList>
    </citation>
    <scope>NUCLEOTIDE SEQUENCE</scope>
    <source>
        <strain evidence="2">VN-18</strain>
    </source>
</reference>
<dbReference type="Pfam" id="PF00651">
    <property type="entry name" value="BTB"/>
    <property type="match status" value="1"/>
</dbReference>
<dbReference type="SUPFAM" id="SSF54695">
    <property type="entry name" value="POZ domain"/>
    <property type="match status" value="1"/>
</dbReference>
<feature type="domain" description="BTB" evidence="1">
    <location>
        <begin position="161"/>
        <end position="235"/>
    </location>
</feature>
<dbReference type="PROSITE" id="PS50097">
    <property type="entry name" value="BTB"/>
    <property type="match status" value="1"/>
</dbReference>
<dbReference type="SUPFAM" id="SSF49599">
    <property type="entry name" value="TRAF domain-like"/>
    <property type="match status" value="1"/>
</dbReference>
<comment type="caution">
    <text evidence="2">The sequence shown here is derived from an EMBL/GenBank/DDBJ whole genome shotgun (WGS) entry which is preliminary data.</text>
</comment>
<organism evidence="2 3">
    <name type="scientific">Meloidogyne graminicola</name>
    <dbReference type="NCBI Taxonomy" id="189291"/>
    <lineage>
        <taxon>Eukaryota</taxon>
        <taxon>Metazoa</taxon>
        <taxon>Ecdysozoa</taxon>
        <taxon>Nematoda</taxon>
        <taxon>Chromadorea</taxon>
        <taxon>Rhabditida</taxon>
        <taxon>Tylenchina</taxon>
        <taxon>Tylenchomorpha</taxon>
        <taxon>Tylenchoidea</taxon>
        <taxon>Meloidogynidae</taxon>
        <taxon>Meloidogyninae</taxon>
        <taxon>Meloidogyne</taxon>
    </lineage>
</organism>
<protein>
    <submittedName>
        <fullName evidence="2">BTB domain-containing protein</fullName>
    </submittedName>
</protein>
<dbReference type="OrthoDB" id="6777468at2759"/>
<sequence length="336" mass="39033">MSISNKKIISSNKVWNVTKVREHLRDNYNISSSRFWSEEEDTISWKIVIDECKESGNESVYVSIQQVGLKGNDIVKAEYYFYVIQNDETKIDIKRSTHEFKHFTKSNKVNVNIENLLRTDGSITIGCEVKFSLKDINLEYVNKNIIQSYSKLLPWKTDESYDCIIQIGSESFNVHKSVLSKNSVVFRRMIERKVESVRLARRGSFKEINIVIVRINDCTSECFRVILEYSYTGSVAEGILETLAEDLFAVAHKYELVPLKEKCEHFMASIINDENISQCFRIVHIYNSTILENAISNYVRANRKTFLRSEEWKKLSLDYPNLAVQLLACVIEEIDK</sequence>
<proteinExistence type="predicted"/>
<dbReference type="AlphaFoldDB" id="A0A8S9ZUA7"/>
<dbReference type="CDD" id="cd18186">
    <property type="entry name" value="BTB_POZ_ZBTB_KLHL-like"/>
    <property type="match status" value="1"/>
</dbReference>
<dbReference type="InterPro" id="IPR000210">
    <property type="entry name" value="BTB/POZ_dom"/>
</dbReference>
<dbReference type="PANTHER" id="PTHR24413">
    <property type="entry name" value="SPECKLE-TYPE POZ PROTEIN"/>
    <property type="match status" value="1"/>
</dbReference>
<gene>
    <name evidence="2" type="ORF">Mgra_00003723</name>
</gene>
<keyword evidence="3" id="KW-1185">Reference proteome</keyword>
<evidence type="ECO:0000259" key="1">
    <source>
        <dbReference type="PROSITE" id="PS50097"/>
    </source>
</evidence>
<evidence type="ECO:0000313" key="3">
    <source>
        <dbReference type="Proteomes" id="UP000605970"/>
    </source>
</evidence>
<accession>A0A8S9ZUA7</accession>
<dbReference type="SMART" id="SM00225">
    <property type="entry name" value="BTB"/>
    <property type="match status" value="1"/>
</dbReference>
<dbReference type="Proteomes" id="UP000605970">
    <property type="component" value="Unassembled WGS sequence"/>
</dbReference>
<dbReference type="Gene3D" id="3.30.710.10">
    <property type="entry name" value="Potassium Channel Kv1.1, Chain A"/>
    <property type="match status" value="1"/>
</dbReference>